<dbReference type="EMBL" id="PVZC01000006">
    <property type="protein sequence ID" value="PRX96999.1"/>
    <property type="molecule type" value="Genomic_DNA"/>
</dbReference>
<name>A0A2T0PZM4_9ACTN</name>
<keyword evidence="1" id="KW-0732">Signal</keyword>
<evidence type="ECO:0000313" key="3">
    <source>
        <dbReference type="Proteomes" id="UP000237846"/>
    </source>
</evidence>
<organism evidence="2 3">
    <name type="scientific">Allonocardiopsis opalescens</name>
    <dbReference type="NCBI Taxonomy" id="1144618"/>
    <lineage>
        <taxon>Bacteria</taxon>
        <taxon>Bacillati</taxon>
        <taxon>Actinomycetota</taxon>
        <taxon>Actinomycetes</taxon>
        <taxon>Streptosporangiales</taxon>
        <taxon>Allonocardiopsis</taxon>
    </lineage>
</organism>
<dbReference type="RefSeq" id="WP_146159499.1">
    <property type="nucleotide sequence ID" value="NZ_PVZC01000006.1"/>
</dbReference>
<comment type="caution">
    <text evidence="2">The sequence shown here is derived from an EMBL/GenBank/DDBJ whole genome shotgun (WGS) entry which is preliminary data.</text>
</comment>
<protein>
    <recommendedName>
        <fullName evidence="4">DUF4352 domain-containing protein</fullName>
    </recommendedName>
</protein>
<dbReference type="OrthoDB" id="3535217at2"/>
<feature type="signal peptide" evidence="1">
    <location>
        <begin position="1"/>
        <end position="27"/>
    </location>
</feature>
<evidence type="ECO:0008006" key="4">
    <source>
        <dbReference type="Google" id="ProtNLM"/>
    </source>
</evidence>
<evidence type="ECO:0000313" key="2">
    <source>
        <dbReference type="EMBL" id="PRX96999.1"/>
    </source>
</evidence>
<evidence type="ECO:0000256" key="1">
    <source>
        <dbReference type="SAM" id="SignalP"/>
    </source>
</evidence>
<sequence length="181" mass="18542">MRTSVQGTAVAAAMLAVLATGCSLAGAGEGPATGGGGGEPAAVGEPVDIGTVLVEASYPVPGLAGGSADIAVHELRVREPLARLTFSITTHDPEGDGWTNPDLDNTYDGLAVSLIDTVNLNRHVVVADGNQTPLRTPPDTALEYGRPTTLSYTFAAPPEDVTDMDVYIGGFPPFTDVPVVR</sequence>
<dbReference type="AlphaFoldDB" id="A0A2T0PZM4"/>
<proteinExistence type="predicted"/>
<keyword evidence="3" id="KW-1185">Reference proteome</keyword>
<dbReference type="Proteomes" id="UP000237846">
    <property type="component" value="Unassembled WGS sequence"/>
</dbReference>
<accession>A0A2T0PZM4</accession>
<dbReference type="PROSITE" id="PS51257">
    <property type="entry name" value="PROKAR_LIPOPROTEIN"/>
    <property type="match status" value="1"/>
</dbReference>
<feature type="chain" id="PRO_5015499756" description="DUF4352 domain-containing protein" evidence="1">
    <location>
        <begin position="28"/>
        <end position="181"/>
    </location>
</feature>
<reference evidence="2 3" key="1">
    <citation type="submission" date="2018-03" db="EMBL/GenBank/DDBJ databases">
        <title>Genomic Encyclopedia of Archaeal and Bacterial Type Strains, Phase II (KMG-II): from individual species to whole genera.</title>
        <authorList>
            <person name="Goeker M."/>
        </authorList>
    </citation>
    <scope>NUCLEOTIDE SEQUENCE [LARGE SCALE GENOMIC DNA]</scope>
    <source>
        <strain evidence="2 3">DSM 45601</strain>
    </source>
</reference>
<gene>
    <name evidence="2" type="ORF">CLV72_10634</name>
</gene>